<protein>
    <submittedName>
        <fullName evidence="6">O-Glycosyl hydrolase family 30</fullName>
    </submittedName>
</protein>
<evidence type="ECO:0000256" key="2">
    <source>
        <dbReference type="ARBA" id="ARBA00022729"/>
    </source>
</evidence>
<dbReference type="Pfam" id="PF02055">
    <property type="entry name" value="Glyco_hydro_30"/>
    <property type="match status" value="1"/>
</dbReference>
<name>A0A6N3GIL7_9BACT</name>
<dbReference type="PANTHER" id="PTHR11069:SF23">
    <property type="entry name" value="LYSOSOMAL ACID GLUCOSYLCERAMIDASE"/>
    <property type="match status" value="1"/>
</dbReference>
<dbReference type="GO" id="GO:0006680">
    <property type="term" value="P:glucosylceramide catabolic process"/>
    <property type="evidence" value="ECO:0007669"/>
    <property type="project" value="TreeGrafter"/>
</dbReference>
<dbReference type="InterPro" id="IPR033453">
    <property type="entry name" value="Glyco_hydro_30_TIM-barrel"/>
</dbReference>
<dbReference type="EMBL" id="CACRUT010000029">
    <property type="protein sequence ID" value="VYU63853.1"/>
    <property type="molecule type" value="Genomic_DNA"/>
</dbReference>
<dbReference type="GO" id="GO:0004348">
    <property type="term" value="F:glucosylceramidase activity"/>
    <property type="evidence" value="ECO:0007669"/>
    <property type="project" value="InterPro"/>
</dbReference>
<dbReference type="Gene3D" id="2.60.40.1180">
    <property type="entry name" value="Golgi alpha-mannosidase II"/>
    <property type="match status" value="1"/>
</dbReference>
<keyword evidence="3 4" id="KW-0378">Hydrolase</keyword>
<evidence type="ECO:0000256" key="4">
    <source>
        <dbReference type="RuleBase" id="RU361188"/>
    </source>
</evidence>
<dbReference type="AlphaFoldDB" id="A0A6N3GIL7"/>
<evidence type="ECO:0000259" key="5">
    <source>
        <dbReference type="Pfam" id="PF02055"/>
    </source>
</evidence>
<dbReference type="InterPro" id="IPR001139">
    <property type="entry name" value="Glyco_hydro_30"/>
</dbReference>
<keyword evidence="4" id="KW-0326">Glycosidase</keyword>
<gene>
    <name evidence="6" type="ORF">PCLFYP37_03434</name>
</gene>
<dbReference type="GO" id="GO:0016020">
    <property type="term" value="C:membrane"/>
    <property type="evidence" value="ECO:0007669"/>
    <property type="project" value="GOC"/>
</dbReference>
<reference evidence="6" key="1">
    <citation type="submission" date="2019-11" db="EMBL/GenBank/DDBJ databases">
        <authorList>
            <person name="Feng L."/>
        </authorList>
    </citation>
    <scope>NUCLEOTIDE SEQUENCE</scope>
    <source>
        <strain evidence="6">PclaraLFYP37</strain>
    </source>
</reference>
<dbReference type="SUPFAM" id="SSF51445">
    <property type="entry name" value="(Trans)glycosidases"/>
    <property type="match status" value="1"/>
</dbReference>
<dbReference type="RefSeq" id="WP_412442547.1">
    <property type="nucleotide sequence ID" value="NZ_CACRUT010000029.1"/>
</dbReference>
<dbReference type="InterPro" id="IPR013780">
    <property type="entry name" value="Glyco_hydro_b"/>
</dbReference>
<dbReference type="PROSITE" id="PS51257">
    <property type="entry name" value="PROKAR_LIPOPROTEIN"/>
    <property type="match status" value="1"/>
</dbReference>
<comment type="similarity">
    <text evidence="1 4">Belongs to the glycosyl hydrolase 30 family.</text>
</comment>
<accession>A0A6N3GIL7</accession>
<evidence type="ECO:0000313" key="6">
    <source>
        <dbReference type="EMBL" id="VYU63853.1"/>
    </source>
</evidence>
<proteinExistence type="inferred from homology"/>
<dbReference type="InterPro" id="IPR017853">
    <property type="entry name" value="GH"/>
</dbReference>
<keyword evidence="2" id="KW-0732">Signal</keyword>
<dbReference type="PRINTS" id="PR00843">
    <property type="entry name" value="GLHYDRLASE30"/>
</dbReference>
<feature type="domain" description="Glycosyl hydrolase family 30 TIM-barrel" evidence="5">
    <location>
        <begin position="63"/>
        <end position="402"/>
    </location>
</feature>
<evidence type="ECO:0000256" key="1">
    <source>
        <dbReference type="ARBA" id="ARBA00005382"/>
    </source>
</evidence>
<organism evidence="6">
    <name type="scientific">Paraprevotella clara</name>
    <dbReference type="NCBI Taxonomy" id="454154"/>
    <lineage>
        <taxon>Bacteria</taxon>
        <taxon>Pseudomonadati</taxon>
        <taxon>Bacteroidota</taxon>
        <taxon>Bacteroidia</taxon>
        <taxon>Bacteroidales</taxon>
        <taxon>Prevotellaceae</taxon>
        <taxon>Paraprevotella</taxon>
    </lineage>
</organism>
<evidence type="ECO:0000256" key="3">
    <source>
        <dbReference type="ARBA" id="ARBA00022801"/>
    </source>
</evidence>
<dbReference type="PANTHER" id="PTHR11069">
    <property type="entry name" value="GLUCOSYLCERAMIDASE"/>
    <property type="match status" value="1"/>
</dbReference>
<dbReference type="Gene3D" id="3.20.20.80">
    <property type="entry name" value="Glycosidases"/>
    <property type="match status" value="1"/>
</dbReference>
<sequence length="464" mass="53072">MKKNYRLGICLWASYGLLACTQEVKVYTTSETEIWKQAVVEVQSADGTVPDIVVSDEQEQSFDGFGGSFGEIGWDALALLPEERREEVMQALFAPEGIHFAYGRIPMGANDFARDYYTCNDTAGDFEMRHFTIERDKQAMIPYVKAALKQNPELRLWTSPWTPPVWMKATRHYATAPGDHNDFTKENEVEGDHLIQQPEYLKAYALYQSKFVEAYRKEGINISLLQFQNEPYTKNQWPNCSWTPASMANFIGRYLGPLFAQEHPEVDLYFGTFNCNRMADLDCVMQDTAAARYVRGIGLQWEGKDIVGEIHDKYPEMQLMQTENECGSGTFDWAAAEHTFDLIKTYLDGGVNTYMYFNMVLQDEGASSWGWKQNALVRVLSSTKEAVYTPEFYLLKHLSHFLKPGAHKLKVEKGNDVLAFRNPDGETVIFCMNREAAERGVRLVCGEKMMILKLQPKTFNTIIY</sequence>